<keyword evidence="2" id="KW-0732">Signal</keyword>
<dbReference type="PANTHER" id="PTHR35128">
    <property type="entry name" value="SECRETION-REGULATING GUANINE NUCLEOTIDE EXCHANGE FACTOR"/>
    <property type="match status" value="1"/>
</dbReference>
<evidence type="ECO:0000313" key="4">
    <source>
        <dbReference type="Proteomes" id="UP001153069"/>
    </source>
</evidence>
<feature type="signal peptide" evidence="2">
    <location>
        <begin position="1"/>
        <end position="25"/>
    </location>
</feature>
<gene>
    <name evidence="3" type="ORF">SEMRO_1503_G278030.1</name>
</gene>
<feature type="region of interest" description="Disordered" evidence="1">
    <location>
        <begin position="367"/>
        <end position="386"/>
    </location>
</feature>
<evidence type="ECO:0000256" key="2">
    <source>
        <dbReference type="SAM" id="SignalP"/>
    </source>
</evidence>
<evidence type="ECO:0000256" key="1">
    <source>
        <dbReference type="SAM" id="MobiDB-lite"/>
    </source>
</evidence>
<name>A0A9N8HSC1_9STRA</name>
<comment type="caution">
    <text evidence="3">The sequence shown here is derived from an EMBL/GenBank/DDBJ whole genome shotgun (WGS) entry which is preliminary data.</text>
</comment>
<reference evidence="3" key="1">
    <citation type="submission" date="2020-06" db="EMBL/GenBank/DDBJ databases">
        <authorList>
            <consortium name="Plant Systems Biology data submission"/>
        </authorList>
    </citation>
    <scope>NUCLEOTIDE SEQUENCE</scope>
    <source>
        <strain evidence="3">D6</strain>
    </source>
</reference>
<dbReference type="Proteomes" id="UP001153069">
    <property type="component" value="Unassembled WGS sequence"/>
</dbReference>
<dbReference type="EMBL" id="CAICTM010001501">
    <property type="protein sequence ID" value="CAB9524171.1"/>
    <property type="molecule type" value="Genomic_DNA"/>
</dbReference>
<evidence type="ECO:0000313" key="3">
    <source>
        <dbReference type="EMBL" id="CAB9524171.1"/>
    </source>
</evidence>
<keyword evidence="4" id="KW-1185">Reference proteome</keyword>
<accession>A0A9N8HSC1</accession>
<dbReference type="OrthoDB" id="10022521at2759"/>
<protein>
    <submittedName>
        <fullName evidence="3">Uncharacterized protein</fullName>
    </submittedName>
</protein>
<organism evidence="3 4">
    <name type="scientific">Seminavis robusta</name>
    <dbReference type="NCBI Taxonomy" id="568900"/>
    <lineage>
        <taxon>Eukaryota</taxon>
        <taxon>Sar</taxon>
        <taxon>Stramenopiles</taxon>
        <taxon>Ochrophyta</taxon>
        <taxon>Bacillariophyta</taxon>
        <taxon>Bacillariophyceae</taxon>
        <taxon>Bacillariophycidae</taxon>
        <taxon>Naviculales</taxon>
        <taxon>Naviculaceae</taxon>
        <taxon>Seminavis</taxon>
    </lineage>
</organism>
<proteinExistence type="predicted"/>
<dbReference type="PANTHER" id="PTHR35128:SF1">
    <property type="entry name" value="SECRETION-REGULATING GUANINE NUCLEOTIDE EXCHANGE FACTOR"/>
    <property type="match status" value="1"/>
</dbReference>
<sequence length="386" mass="42076">MGGQGRAKALGMAILAFAIVCAVLATKPMPIVTAESFTEQRSGDSKAEFDLSPVEKEETSSVQRREIGGVSVLMERPANPKGILFVAHGCHHNAEDWWPSTPDVCPECIGLPEELAIVKMALEFELAVVAVSSDDRVSKCWSGTDGPIVAKVLTALEEEILETDQESKVPILAFGASSGGGFVGRKLIKSMRKLGRDLDGFIAQIAAPDSRSELPKERGEHPFPIATFITMNRDVGSDEHVREIVEGLQQEGHPAKHTRLPPLALSHTFFQDRIPHYTLEQSKTMTQALRKSNFLDESTFELNKDPRRSTWRDVLKEHVACPPDCLVADQSPVSEVMNVAWGAHEMARDGVRESIAFILREHAQQGTTQGSSSFGGLTLQSANNAG</sequence>
<dbReference type="AlphaFoldDB" id="A0A9N8HSC1"/>
<feature type="chain" id="PRO_5040253545" evidence="2">
    <location>
        <begin position="26"/>
        <end position="386"/>
    </location>
</feature>